<feature type="region of interest" description="Disordered" evidence="1">
    <location>
        <begin position="529"/>
        <end position="580"/>
    </location>
</feature>
<feature type="compositionally biased region" description="Pro residues" evidence="1">
    <location>
        <begin position="561"/>
        <end position="571"/>
    </location>
</feature>
<proteinExistence type="predicted"/>
<evidence type="ECO:0000256" key="1">
    <source>
        <dbReference type="SAM" id="MobiDB-lite"/>
    </source>
</evidence>
<evidence type="ECO:0000313" key="3">
    <source>
        <dbReference type="Proteomes" id="UP000275078"/>
    </source>
</evidence>
<evidence type="ECO:0000313" key="2">
    <source>
        <dbReference type="EMBL" id="RPA74966.1"/>
    </source>
</evidence>
<organism evidence="2 3">
    <name type="scientific">Ascobolus immersus RN42</name>
    <dbReference type="NCBI Taxonomy" id="1160509"/>
    <lineage>
        <taxon>Eukaryota</taxon>
        <taxon>Fungi</taxon>
        <taxon>Dikarya</taxon>
        <taxon>Ascomycota</taxon>
        <taxon>Pezizomycotina</taxon>
        <taxon>Pezizomycetes</taxon>
        <taxon>Pezizales</taxon>
        <taxon>Ascobolaceae</taxon>
        <taxon>Ascobolus</taxon>
    </lineage>
</organism>
<protein>
    <submittedName>
        <fullName evidence="2">Uncharacterized protein</fullName>
    </submittedName>
</protein>
<keyword evidence="3" id="KW-1185">Reference proteome</keyword>
<feature type="region of interest" description="Disordered" evidence="1">
    <location>
        <begin position="1"/>
        <end position="49"/>
    </location>
</feature>
<dbReference type="EMBL" id="ML119775">
    <property type="protein sequence ID" value="RPA74966.1"/>
    <property type="molecule type" value="Genomic_DNA"/>
</dbReference>
<name>A0A3N4HPR6_ASCIM</name>
<dbReference type="OrthoDB" id="5415908at2759"/>
<dbReference type="AlphaFoldDB" id="A0A3N4HPR6"/>
<reference evidence="2 3" key="1">
    <citation type="journal article" date="2018" name="Nat. Ecol. Evol.">
        <title>Pezizomycetes genomes reveal the molecular basis of ectomycorrhizal truffle lifestyle.</title>
        <authorList>
            <person name="Murat C."/>
            <person name="Payen T."/>
            <person name="Noel B."/>
            <person name="Kuo A."/>
            <person name="Morin E."/>
            <person name="Chen J."/>
            <person name="Kohler A."/>
            <person name="Krizsan K."/>
            <person name="Balestrini R."/>
            <person name="Da Silva C."/>
            <person name="Montanini B."/>
            <person name="Hainaut M."/>
            <person name="Levati E."/>
            <person name="Barry K.W."/>
            <person name="Belfiori B."/>
            <person name="Cichocki N."/>
            <person name="Clum A."/>
            <person name="Dockter R.B."/>
            <person name="Fauchery L."/>
            <person name="Guy J."/>
            <person name="Iotti M."/>
            <person name="Le Tacon F."/>
            <person name="Lindquist E.A."/>
            <person name="Lipzen A."/>
            <person name="Malagnac F."/>
            <person name="Mello A."/>
            <person name="Molinier V."/>
            <person name="Miyauchi S."/>
            <person name="Poulain J."/>
            <person name="Riccioni C."/>
            <person name="Rubini A."/>
            <person name="Sitrit Y."/>
            <person name="Splivallo R."/>
            <person name="Traeger S."/>
            <person name="Wang M."/>
            <person name="Zifcakova L."/>
            <person name="Wipf D."/>
            <person name="Zambonelli A."/>
            <person name="Paolocci F."/>
            <person name="Nowrousian M."/>
            <person name="Ottonello S."/>
            <person name="Baldrian P."/>
            <person name="Spatafora J.W."/>
            <person name="Henrissat B."/>
            <person name="Nagy L.G."/>
            <person name="Aury J.M."/>
            <person name="Wincker P."/>
            <person name="Grigoriev I.V."/>
            <person name="Bonfante P."/>
            <person name="Martin F.M."/>
        </authorList>
    </citation>
    <scope>NUCLEOTIDE SEQUENCE [LARGE SCALE GENOMIC DNA]</scope>
    <source>
        <strain evidence="2 3">RN42</strain>
    </source>
</reference>
<dbReference type="Proteomes" id="UP000275078">
    <property type="component" value="Unassembled WGS sequence"/>
</dbReference>
<accession>A0A3N4HPR6</accession>
<gene>
    <name evidence="2" type="ORF">BJ508DRAFT_312388</name>
</gene>
<feature type="compositionally biased region" description="Basic and acidic residues" evidence="1">
    <location>
        <begin position="12"/>
        <end position="24"/>
    </location>
</feature>
<sequence length="945" mass="103680">MIFNTSAQCDRPSAEQDKNHHKDNAPQSAQHKQPPVETSPSPPHSDSHPPFLTWLSTHYNLATLPLELNALPTTISEDFGLATAPEFLFERIPPFGEFALPTFFVYQPSTEGVFEVDGDLYWVRLVGTWESQYTKDYIEGKAEASVCVGKRRAAGEAYDWTRADEFAFLDLVLLEALGFSFKSIIQYMIQIRFRLASASFRAWKRLVASRETLTSTSLQLSRGSSVVDSSSSPESQPKARLLFMYLAHAMFVPPVIPRGPVSFVNRQARNGTESGETSERKNKSSPFSRLSALIHPNRHPTNPYLHDTTQSTQSFRRTDQEQGLRLQRFSSLRSLMDFPLALDVVDRASEAIFTAAPLGVFDNAGEEWTLNKLLDVLEYAVRTYGIDASLIAHGGISAECFRLYAKIHQIALLFNLASPLPPFSPADFQSGRYLRLSDGSRGDTLTLPTVLPTLEADSDLEFPDIDLSVVPSSCCEFLGRTGFSSELSVRSHFIGCDGPEEDIASITEEAFAESTLPVVLLLGEFKALSPSSPPPPPPPRRHPGQPVAPFASPAQPCQPRSVPPPPPPPPPRRPHLESTLDPADGVVYTEASAHALLPVTAPRKLEDPFIYSSDSVFRRAEEILFPSSSSKPWTNARVWQRRKELSKQPLPHRRHRARFLQRGSSIGAHGSDQRGTLGFFVRSASGRRGFVTSFHVVSPADNSSLITTPVPVVAPGNADTILHIFSLLRERPLGPEHAQLRRDILKRLVEQYNVVCGHAIAGRPGVDKYGAREDWALIVPDADVACDAQGCYSLLELSAALGEDVASGHVAGITSPEEGDTGRFVKDGCRSGWTGGGFVTNQARVFLKSTFDDVGALEEAPVLKASVSIYEMECKVGDSGGTVLTRSKDGAGLELAAMNTAKFVWRGRSFLFAVSVSVVLRQLLGETGELWFAEARRSTGEEEEV</sequence>